<name>A0A1H2YNT2_9FLAO</name>
<accession>A0A1H2YNT2</accession>
<sequence length="319" mass="36053">MKKLALYICVLLGMPSVIGQELQLPAGNQYLADSEFLIMPTYAGIGNNVRVRLSATSQWVGIKEAPDYQSLSGDMRLGNRSGLGLSLYNDRNGYTKQMGGKFTFSHHLTLDSYDSHFISFGISYIVNAFRIDIDKFTDAGRPMADLGVTDNRSMVNHNFEVGVLYRYKGIFASLSATNILNKSKEMFDIKEPTNLRNYNLYAGYRYKKDPSSNWELEPSAFIQYLEGDGRSITDVNVKYRWFDYEDYYWAGATVRLINDQVFRPLSIGPMLGLKKGLFYFAYGYGLNLNAIRSYNSGTHMITLGIDMFQGIGGCNCTER</sequence>
<keyword evidence="1" id="KW-0732">Signal</keyword>
<dbReference type="EMBL" id="FNND01000007">
    <property type="protein sequence ID" value="SDX06846.1"/>
    <property type="molecule type" value="Genomic_DNA"/>
</dbReference>
<evidence type="ECO:0000256" key="1">
    <source>
        <dbReference type="SAM" id="SignalP"/>
    </source>
</evidence>
<proteinExistence type="predicted"/>
<dbReference type="AlphaFoldDB" id="A0A1H2YNT2"/>
<dbReference type="Pfam" id="PF11751">
    <property type="entry name" value="PorP_SprF"/>
    <property type="match status" value="1"/>
</dbReference>
<dbReference type="NCBIfam" id="TIGR03519">
    <property type="entry name" value="T9SS_PorP_fam"/>
    <property type="match status" value="1"/>
</dbReference>
<evidence type="ECO:0000313" key="2">
    <source>
        <dbReference type="EMBL" id="SDX06846.1"/>
    </source>
</evidence>
<dbReference type="InterPro" id="IPR019861">
    <property type="entry name" value="PorP/SprF_Bacteroidetes"/>
</dbReference>
<evidence type="ECO:0000313" key="3">
    <source>
        <dbReference type="Proteomes" id="UP000182771"/>
    </source>
</evidence>
<organism evidence="2 3">
    <name type="scientific">Capnocytophaga granulosa</name>
    <dbReference type="NCBI Taxonomy" id="45242"/>
    <lineage>
        <taxon>Bacteria</taxon>
        <taxon>Pseudomonadati</taxon>
        <taxon>Bacteroidota</taxon>
        <taxon>Flavobacteriia</taxon>
        <taxon>Flavobacteriales</taxon>
        <taxon>Flavobacteriaceae</taxon>
        <taxon>Capnocytophaga</taxon>
    </lineage>
</organism>
<gene>
    <name evidence="2" type="ORF">SAMN05444420_107115</name>
</gene>
<dbReference type="Proteomes" id="UP000182771">
    <property type="component" value="Unassembled WGS sequence"/>
</dbReference>
<dbReference type="GeneID" id="85017062"/>
<feature type="signal peptide" evidence="1">
    <location>
        <begin position="1"/>
        <end position="19"/>
    </location>
</feature>
<comment type="caution">
    <text evidence="2">The sequence shown here is derived from an EMBL/GenBank/DDBJ whole genome shotgun (WGS) entry which is preliminary data.</text>
</comment>
<reference evidence="2 3" key="1">
    <citation type="submission" date="2016-10" db="EMBL/GenBank/DDBJ databases">
        <authorList>
            <person name="Varghese N."/>
            <person name="Submissions S."/>
        </authorList>
    </citation>
    <scope>NUCLEOTIDE SEQUENCE [LARGE SCALE GENOMIC DNA]</scope>
    <source>
        <strain evidence="2 3">DSM 11449</strain>
    </source>
</reference>
<feature type="chain" id="PRO_5028930850" evidence="1">
    <location>
        <begin position="20"/>
        <end position="319"/>
    </location>
</feature>
<protein>
    <submittedName>
        <fullName evidence="2">Type IX secretion system membrane protein, PorP/SprF family</fullName>
    </submittedName>
</protein>
<keyword evidence="3" id="KW-1185">Reference proteome</keyword>
<dbReference type="OrthoDB" id="648347at2"/>
<dbReference type="RefSeq" id="WP_074698873.1">
    <property type="nucleotide sequence ID" value="NZ_FNND01000007.1"/>
</dbReference>